<evidence type="ECO:0000313" key="4">
    <source>
        <dbReference type="EMBL" id="CBN75285.1"/>
    </source>
</evidence>
<evidence type="ECO:0000256" key="3">
    <source>
        <dbReference type="SAM" id="SignalP"/>
    </source>
</evidence>
<feature type="signal peptide" evidence="3">
    <location>
        <begin position="1"/>
        <end position="18"/>
    </location>
</feature>
<keyword evidence="3" id="KW-0732">Signal</keyword>
<dbReference type="OrthoDB" id="10261135at2759"/>
<evidence type="ECO:0000313" key="5">
    <source>
        <dbReference type="Proteomes" id="UP000002630"/>
    </source>
</evidence>
<evidence type="ECO:0000256" key="1">
    <source>
        <dbReference type="ARBA" id="ARBA00023125"/>
    </source>
</evidence>
<dbReference type="SMART" id="SM00411">
    <property type="entry name" value="BHL"/>
    <property type="match status" value="1"/>
</dbReference>
<dbReference type="InParanoid" id="D8LST5"/>
<organism evidence="4 5">
    <name type="scientific">Ectocarpus siliculosus</name>
    <name type="common">Brown alga</name>
    <name type="synonym">Conferva siliculosa</name>
    <dbReference type="NCBI Taxonomy" id="2880"/>
    <lineage>
        <taxon>Eukaryota</taxon>
        <taxon>Sar</taxon>
        <taxon>Stramenopiles</taxon>
        <taxon>Ochrophyta</taxon>
        <taxon>PX clade</taxon>
        <taxon>Phaeophyceae</taxon>
        <taxon>Ectocarpales</taxon>
        <taxon>Ectocarpaceae</taxon>
        <taxon>Ectocarpus</taxon>
    </lineage>
</organism>
<comment type="similarity">
    <text evidence="2">Belongs to the bacterial histone-like protein family.</text>
</comment>
<dbReference type="GO" id="GO:0003677">
    <property type="term" value="F:DNA binding"/>
    <property type="evidence" value="ECO:0007669"/>
    <property type="project" value="UniProtKB-KW"/>
</dbReference>
<dbReference type="Pfam" id="PF00216">
    <property type="entry name" value="Bac_DNA_binding"/>
    <property type="match status" value="1"/>
</dbReference>
<accession>D8LST5</accession>
<dbReference type="PANTHER" id="PTHR33175:SF3">
    <property type="entry name" value="DNA-BINDING PROTEIN HU-BETA"/>
    <property type="match status" value="1"/>
</dbReference>
<dbReference type="EMBL" id="FN649735">
    <property type="protein sequence ID" value="CBN75285.1"/>
    <property type="molecule type" value="Genomic_DNA"/>
</dbReference>
<name>D8LST5_ECTSI</name>
<dbReference type="CDD" id="cd13831">
    <property type="entry name" value="HU"/>
    <property type="match status" value="1"/>
</dbReference>
<keyword evidence="5" id="KW-1185">Reference proteome</keyword>
<protein>
    <submittedName>
        <fullName evidence="4">DNA-binding protein HU</fullName>
    </submittedName>
</protein>
<dbReference type="GO" id="GO:0030527">
    <property type="term" value="F:structural constituent of chromatin"/>
    <property type="evidence" value="ECO:0007669"/>
    <property type="project" value="InterPro"/>
</dbReference>
<dbReference type="PROSITE" id="PS00045">
    <property type="entry name" value="HISTONE_LIKE"/>
    <property type="match status" value="1"/>
</dbReference>
<dbReference type="EMBL" id="FN648992">
    <property type="protein sequence ID" value="CBN75285.1"/>
    <property type="molecule type" value="Genomic_DNA"/>
</dbReference>
<proteinExistence type="inferred from homology"/>
<feature type="chain" id="PRO_5003117526" evidence="3">
    <location>
        <begin position="19"/>
        <end position="161"/>
    </location>
</feature>
<keyword evidence="1 4" id="KW-0238">DNA-binding</keyword>
<dbReference type="STRING" id="2880.D8LST5"/>
<dbReference type="InterPro" id="IPR020816">
    <property type="entry name" value="Histone-like_DNA-bd_CS"/>
</dbReference>
<dbReference type="SUPFAM" id="SSF47729">
    <property type="entry name" value="IHF-like DNA-binding proteins"/>
    <property type="match status" value="1"/>
</dbReference>
<dbReference type="Proteomes" id="UP000002630">
    <property type="component" value="Linkage Group LG10"/>
</dbReference>
<dbReference type="PRINTS" id="PR01727">
    <property type="entry name" value="DNABINDINGHU"/>
</dbReference>
<reference evidence="4 5" key="1">
    <citation type="journal article" date="2010" name="Nature">
        <title>The Ectocarpus genome and the independent evolution of multicellularity in brown algae.</title>
        <authorList>
            <person name="Cock J.M."/>
            <person name="Sterck L."/>
            <person name="Rouze P."/>
            <person name="Scornet D."/>
            <person name="Allen A.E."/>
            <person name="Amoutzias G."/>
            <person name="Anthouard V."/>
            <person name="Artiguenave F."/>
            <person name="Aury J.M."/>
            <person name="Badger J.H."/>
            <person name="Beszteri B."/>
            <person name="Billiau K."/>
            <person name="Bonnet E."/>
            <person name="Bothwell J.H."/>
            <person name="Bowler C."/>
            <person name="Boyen C."/>
            <person name="Brownlee C."/>
            <person name="Carrano C.J."/>
            <person name="Charrier B."/>
            <person name="Cho G.Y."/>
            <person name="Coelho S.M."/>
            <person name="Collen J."/>
            <person name="Corre E."/>
            <person name="Da Silva C."/>
            <person name="Delage L."/>
            <person name="Delaroque N."/>
            <person name="Dittami S.M."/>
            <person name="Doulbeau S."/>
            <person name="Elias M."/>
            <person name="Farnham G."/>
            <person name="Gachon C.M."/>
            <person name="Gschloessl B."/>
            <person name="Heesch S."/>
            <person name="Jabbari K."/>
            <person name="Jubin C."/>
            <person name="Kawai H."/>
            <person name="Kimura K."/>
            <person name="Kloareg B."/>
            <person name="Kupper F.C."/>
            <person name="Lang D."/>
            <person name="Le Bail A."/>
            <person name="Leblanc C."/>
            <person name="Lerouge P."/>
            <person name="Lohr M."/>
            <person name="Lopez P.J."/>
            <person name="Martens C."/>
            <person name="Maumus F."/>
            <person name="Michel G."/>
            <person name="Miranda-Saavedra D."/>
            <person name="Morales J."/>
            <person name="Moreau H."/>
            <person name="Motomura T."/>
            <person name="Nagasato C."/>
            <person name="Napoli C.A."/>
            <person name="Nelson D.R."/>
            <person name="Nyvall-Collen P."/>
            <person name="Peters A.F."/>
            <person name="Pommier C."/>
            <person name="Potin P."/>
            <person name="Poulain J."/>
            <person name="Quesneville H."/>
            <person name="Read B."/>
            <person name="Rensing S.A."/>
            <person name="Ritter A."/>
            <person name="Rousvoal S."/>
            <person name="Samanta M."/>
            <person name="Samson G."/>
            <person name="Schroeder D.C."/>
            <person name="Segurens B."/>
            <person name="Strittmatter M."/>
            <person name="Tonon T."/>
            <person name="Tregear J.W."/>
            <person name="Valentin K."/>
            <person name="von Dassow P."/>
            <person name="Yamagishi T."/>
            <person name="Van de Peer Y."/>
            <person name="Wincker P."/>
        </authorList>
    </citation>
    <scope>NUCLEOTIDE SEQUENCE [LARGE SCALE GENOMIC DNA]</scope>
    <source>
        <strain evidence="5">Ec32 / CCAP1310/4</strain>
    </source>
</reference>
<dbReference type="InterPro" id="IPR010992">
    <property type="entry name" value="IHF-like_DNA-bd_dom_sf"/>
</dbReference>
<dbReference type="PANTHER" id="PTHR33175">
    <property type="entry name" value="DNA-BINDING PROTEIN HU"/>
    <property type="match status" value="1"/>
</dbReference>
<gene>
    <name evidence="4" type="ORF">Esi_0076_0101</name>
</gene>
<dbReference type="OMA" id="CAPTNPK"/>
<dbReference type="AlphaFoldDB" id="D8LST5"/>
<sequence length="161" mass="16754">MKCSLLLALAFRAQSGQGFVGPTGGLVLSNCVSVAARSNNNIVRRGVASTSLKAAASDEGSDASVNLRKPAVVEAIAERSNLDKNQAEAALAAFTDVVMQEVADGNKISLQGFGTFEGRARKGRTGRNPRTGEELKIKATTAPAFSASKAFKDMVKAAHTD</sequence>
<dbReference type="Gene3D" id="4.10.520.10">
    <property type="entry name" value="IHF-like DNA-binding proteins"/>
    <property type="match status" value="1"/>
</dbReference>
<dbReference type="InterPro" id="IPR000119">
    <property type="entry name" value="Hist_DNA-bd"/>
</dbReference>
<evidence type="ECO:0000256" key="2">
    <source>
        <dbReference type="RuleBase" id="RU003939"/>
    </source>
</evidence>